<evidence type="ECO:0000256" key="1">
    <source>
        <dbReference type="ARBA" id="ARBA00004651"/>
    </source>
</evidence>
<dbReference type="InterPro" id="IPR000060">
    <property type="entry name" value="BCCT_transptr"/>
</dbReference>
<keyword evidence="4" id="KW-1003">Cell membrane</keyword>
<feature type="transmembrane region" description="Helical" evidence="8">
    <location>
        <begin position="435"/>
        <end position="463"/>
    </location>
</feature>
<feature type="transmembrane region" description="Helical" evidence="8">
    <location>
        <begin position="484"/>
        <end position="506"/>
    </location>
</feature>
<evidence type="ECO:0000256" key="8">
    <source>
        <dbReference type="SAM" id="Phobius"/>
    </source>
</evidence>
<accession>A0A3A6QZG4</accession>
<feature type="transmembrane region" description="Helical" evidence="8">
    <location>
        <begin position="96"/>
        <end position="114"/>
    </location>
</feature>
<proteinExistence type="inferred from homology"/>
<dbReference type="Pfam" id="PF02028">
    <property type="entry name" value="BCCT"/>
    <property type="match status" value="1"/>
</dbReference>
<keyword evidence="3" id="KW-0813">Transport</keyword>
<feature type="transmembrane region" description="Helical" evidence="8">
    <location>
        <begin position="135"/>
        <end position="154"/>
    </location>
</feature>
<feature type="transmembrane region" description="Helical" evidence="8">
    <location>
        <begin position="189"/>
        <end position="208"/>
    </location>
</feature>
<evidence type="ECO:0000256" key="3">
    <source>
        <dbReference type="ARBA" id="ARBA00022448"/>
    </source>
</evidence>
<keyword evidence="7 8" id="KW-0472">Membrane</keyword>
<dbReference type="EMBL" id="QVMU01000017">
    <property type="protein sequence ID" value="RJX68961.1"/>
    <property type="molecule type" value="Genomic_DNA"/>
</dbReference>
<organism evidence="9 10">
    <name type="scientific">Vibrio sinensis</name>
    <dbReference type="NCBI Taxonomy" id="2302434"/>
    <lineage>
        <taxon>Bacteria</taxon>
        <taxon>Pseudomonadati</taxon>
        <taxon>Pseudomonadota</taxon>
        <taxon>Gammaproteobacteria</taxon>
        <taxon>Vibrionales</taxon>
        <taxon>Vibrionaceae</taxon>
        <taxon>Vibrio</taxon>
    </lineage>
</organism>
<protein>
    <submittedName>
        <fullName evidence="9">BCCT family transporter</fullName>
    </submittedName>
</protein>
<feature type="transmembrane region" description="Helical" evidence="8">
    <location>
        <begin position="229"/>
        <end position="254"/>
    </location>
</feature>
<feature type="transmembrane region" description="Helical" evidence="8">
    <location>
        <begin position="389"/>
        <end position="415"/>
    </location>
</feature>
<feature type="transmembrane region" description="Helical" evidence="8">
    <location>
        <begin position="355"/>
        <end position="377"/>
    </location>
</feature>
<dbReference type="OrthoDB" id="9775735at2"/>
<keyword evidence="5 8" id="KW-0812">Transmembrane</keyword>
<evidence type="ECO:0000256" key="7">
    <source>
        <dbReference type="ARBA" id="ARBA00023136"/>
    </source>
</evidence>
<dbReference type="GO" id="GO:0005886">
    <property type="term" value="C:plasma membrane"/>
    <property type="evidence" value="ECO:0007669"/>
    <property type="project" value="UniProtKB-SubCell"/>
</dbReference>
<feature type="transmembrane region" description="Helical" evidence="8">
    <location>
        <begin position="308"/>
        <end position="328"/>
    </location>
</feature>
<keyword evidence="6 8" id="KW-1133">Transmembrane helix</keyword>
<comment type="subcellular location">
    <subcellularLocation>
        <location evidence="1">Cell membrane</location>
        <topology evidence="1">Multi-pass membrane protein</topology>
    </subcellularLocation>
</comment>
<evidence type="ECO:0000256" key="5">
    <source>
        <dbReference type="ARBA" id="ARBA00022692"/>
    </source>
</evidence>
<feature type="transmembrane region" description="Helical" evidence="8">
    <location>
        <begin position="274"/>
        <end position="296"/>
    </location>
</feature>
<keyword evidence="10" id="KW-1185">Reference proteome</keyword>
<feature type="transmembrane region" description="Helical" evidence="8">
    <location>
        <begin position="57"/>
        <end position="76"/>
    </location>
</feature>
<dbReference type="Proteomes" id="UP000273252">
    <property type="component" value="Unassembled WGS sequence"/>
</dbReference>
<dbReference type="PANTHER" id="PTHR30047">
    <property type="entry name" value="HIGH-AFFINITY CHOLINE TRANSPORT PROTEIN-RELATED"/>
    <property type="match status" value="1"/>
</dbReference>
<comment type="caution">
    <text evidence="9">The sequence shown here is derived from an EMBL/GenBank/DDBJ whole genome shotgun (WGS) entry which is preliminary data.</text>
</comment>
<evidence type="ECO:0000256" key="4">
    <source>
        <dbReference type="ARBA" id="ARBA00022475"/>
    </source>
</evidence>
<dbReference type="AlphaFoldDB" id="A0A3A6QZG4"/>
<dbReference type="PANTHER" id="PTHR30047:SF7">
    <property type="entry name" value="HIGH-AFFINITY CHOLINE TRANSPORT PROTEIN"/>
    <property type="match status" value="1"/>
</dbReference>
<gene>
    <name evidence="9" type="ORF">DZ860_16125</name>
</gene>
<evidence type="ECO:0000256" key="2">
    <source>
        <dbReference type="ARBA" id="ARBA00005658"/>
    </source>
</evidence>
<comment type="similarity">
    <text evidence="2">Belongs to the BCCT transporter (TC 2.A.15) family.</text>
</comment>
<name>A0A3A6QZG4_9VIBR</name>
<reference evidence="9 10" key="1">
    <citation type="submission" date="2018-08" db="EMBL/GenBank/DDBJ databases">
        <title>Vibrio isolated from the Eastern China Marginal Seas.</title>
        <authorList>
            <person name="Li Y."/>
        </authorList>
    </citation>
    <scope>NUCLEOTIDE SEQUENCE [LARGE SCALE GENOMIC DNA]</scope>
    <source>
        <strain evidence="9 10">BEI233</strain>
    </source>
</reference>
<dbReference type="GO" id="GO:0022857">
    <property type="term" value="F:transmembrane transporter activity"/>
    <property type="evidence" value="ECO:0007669"/>
    <property type="project" value="InterPro"/>
</dbReference>
<evidence type="ECO:0000256" key="6">
    <source>
        <dbReference type="ARBA" id="ARBA00022989"/>
    </source>
</evidence>
<sequence>MHGFRAKKSEATMSNMTSNMTMSNMKNTATQIPIEDADYSAIHPPSLFSKLELSNPVFWLSGSFLSLFVFLAITNTTILTELVNTGFGLATQYFGAFWQVLLLLNFIIGLFIALGRTGSVKLGGLSFPELDTFKWLSIVLCTLLAGGGVFWAAAEPIAHFVSAPPLYGDASPKAAAINALSQSFMHWGFLAWAILGCLSTIVLMHLHYEKGLPLKPRTLLYPIFGKKAINGWIGHIADACCIIAVAAGTIGPIGFLGLQISYALHELFGIANNFTTQSCVILFAIATYTLSALSGVDKGIQIVSRYNIILSAGLIGYLLVFGPTTFIVDGYVQGVGRMIENFIPMALYREDTNWLSWWTVFFWGWFIGYGPMMAIFIARISRGRTIRQLILSISIAAPLITCFWFSIVGGSGLAFELDNPGLISGAFEGFNLPAVLLAITAQLPFPLIISILFLILTTTFIVTTGDSMTYTISVVMTGSTEPNAIIRSFWGIMMGVVAIALISMGAGGITALQSFIVITAVPVSFVLLPSLWKAPQIARQMAKQQGII</sequence>
<feature type="transmembrane region" description="Helical" evidence="8">
    <location>
        <begin position="512"/>
        <end position="532"/>
    </location>
</feature>
<evidence type="ECO:0000313" key="9">
    <source>
        <dbReference type="EMBL" id="RJX68961.1"/>
    </source>
</evidence>
<evidence type="ECO:0000313" key="10">
    <source>
        <dbReference type="Proteomes" id="UP000273252"/>
    </source>
</evidence>